<organism evidence="2 3">
    <name type="scientific">Pontibacter actiniarum</name>
    <dbReference type="NCBI Taxonomy" id="323450"/>
    <lineage>
        <taxon>Bacteria</taxon>
        <taxon>Pseudomonadati</taxon>
        <taxon>Bacteroidota</taxon>
        <taxon>Cytophagia</taxon>
        <taxon>Cytophagales</taxon>
        <taxon>Hymenobacteraceae</taxon>
        <taxon>Pontibacter</taxon>
    </lineage>
</organism>
<protein>
    <submittedName>
        <fullName evidence="2">Uncharacterized protein</fullName>
    </submittedName>
</protein>
<keyword evidence="1" id="KW-1133">Transmembrane helix</keyword>
<sequence>MLEILKSLLIAFFAVAVLLPVVRFALRRLSPAPHAPAVSADEAKYLQKQELKLTIAYFFFACLLAVFSSGSLALLASIIHASKEQLYVLTPNFRALFAPGLLLGLTLAVLPLRLVQSALLGHDYDLYKSYMSSVEGHRSNRIYNVLLALMLVISGLVAWYAMRWHVTINEQQVKISNLLLEQRSYQMQDIQTIHFLGEEGAYLITFNDQTTVNTSYLKPVPLEMIALLSQQSGQRVIR</sequence>
<feature type="transmembrane region" description="Helical" evidence="1">
    <location>
        <begin position="100"/>
        <end position="122"/>
    </location>
</feature>
<dbReference type="KEGG" id="pact:CA264_17140"/>
<evidence type="ECO:0000313" key="3">
    <source>
        <dbReference type="Proteomes" id="UP000266292"/>
    </source>
</evidence>
<keyword evidence="1" id="KW-0472">Membrane</keyword>
<evidence type="ECO:0000256" key="1">
    <source>
        <dbReference type="SAM" id="Phobius"/>
    </source>
</evidence>
<keyword evidence="1" id="KW-0812">Transmembrane</keyword>
<feature type="transmembrane region" description="Helical" evidence="1">
    <location>
        <begin position="142"/>
        <end position="162"/>
    </location>
</feature>
<evidence type="ECO:0000313" key="2">
    <source>
        <dbReference type="EMBL" id="ARS37012.1"/>
    </source>
</evidence>
<name>A0A1X9YVZ9_9BACT</name>
<dbReference type="Proteomes" id="UP000266292">
    <property type="component" value="Chromosome"/>
</dbReference>
<dbReference type="EMBL" id="CP021235">
    <property type="protein sequence ID" value="ARS37012.1"/>
    <property type="molecule type" value="Genomic_DNA"/>
</dbReference>
<dbReference type="AlphaFoldDB" id="A0A1X9YVZ9"/>
<dbReference type="OrthoDB" id="850906at2"/>
<dbReference type="RefSeq" id="WP_025608629.1">
    <property type="nucleotide sequence ID" value="NZ_CP021235.1"/>
</dbReference>
<keyword evidence="3" id="KW-1185">Reference proteome</keyword>
<gene>
    <name evidence="2" type="ORF">CA264_17140</name>
</gene>
<reference evidence="3" key="1">
    <citation type="submission" date="2017-05" db="EMBL/GenBank/DDBJ databases">
        <authorList>
            <person name="Ray J."/>
            <person name="Price M."/>
            <person name="Deutschbauer A."/>
        </authorList>
    </citation>
    <scope>NUCLEOTIDE SEQUENCE [LARGE SCALE GENOMIC DNA]</scope>
    <source>
        <strain evidence="3">DSM 19842</strain>
    </source>
</reference>
<feature type="transmembrane region" description="Helical" evidence="1">
    <location>
        <begin position="56"/>
        <end position="79"/>
    </location>
</feature>
<proteinExistence type="predicted"/>
<accession>A0A1X9YVZ9</accession>